<dbReference type="GeneID" id="19316730"/>
<dbReference type="EMBL" id="KE361629">
    <property type="protein sequence ID" value="EPQ29939.1"/>
    <property type="molecule type" value="Genomic_DNA"/>
</dbReference>
<feature type="compositionally biased region" description="Pro residues" evidence="3">
    <location>
        <begin position="1315"/>
        <end position="1328"/>
    </location>
</feature>
<dbReference type="PANTHER" id="PTHR14359">
    <property type="entry name" value="HOMO-OLIGOMERIC FLAVIN CONTAINING CYS DECARBOXYLASE FAMILY"/>
    <property type="match status" value="1"/>
</dbReference>
<dbReference type="GO" id="GO:0071513">
    <property type="term" value="C:phosphopantothenoylcysteine decarboxylase complex"/>
    <property type="evidence" value="ECO:0007669"/>
    <property type="project" value="TreeGrafter"/>
</dbReference>
<sequence length="1693" mass="175093">MDRARFGGQGGQACQCASQAGVGLARSRLTVDSPSSLPPPPPPPRAALTMSPTIPSSSLPGDEQPDHRSSPVPLSSPAAHPLDIDPQQEGGNLLRAASPNNLAVPTSPGLAHRDASQRDRATSHDGASFYPPRSTSPASSAPHADPIPSTNRDWSRATIGFSIDRRGDAPAITDAASSSKPNEQPGAPSQHLPSSKTYHSLSYAPRQRQSILRTNHPVFQSYSSQFNQAQVASPAASSTTLSHIQPSRAAPSLGSSTSPSFPSFIGRQAPTQSESKVSTARPQPSAGSAASMSAASAAELSLAKMQLAEMKEAARQLGLGEASAGWMIIEALQAASEGEWATIASLVASGEATMLLPKEPPSVFSSGSRLSLSFAHDHLIFDQASSSPSPSPSSLASAGPEEDAAPSFVTLSGLRGQLQPAATPELGQGQDPDAALASGIGERRPARAVLKSFVPRAGAVVQDLQDSQRRHEMLDSLAPLPVSIDATLDALATLAFPTFELSAYRADFPLPPPLQSRRSHARKRTQSSSRLNAAGSRASASFASLFGGSGREKKRGQEEATGSELLDAAQLSAPVPADSGDGASSPARPPSGGRSHSEGVLGAASESQQAKPDEMHTETAMPDSAPRSSSASDGGSVAATRPKRTISVWVVDRVIRRSSVLRAVGKVMAGRISERLRRAGLDEGIIEVVSSFSAMFVPPVVQTSGAHLPGAEGEQTSAWSALAASGASSSLRSPTGISPSTLASAPYLAGPDEMSENFQDFYASVRGQLEGAEQEKVDKARSASQGGSSSVAAAASASASLEEQQALMDRVDGLLEAVETAVTQEVYDRIFCPPTSRDDYHDDALASRIAALNVLGLSLTHLGLQLPEGGQRAGEGDGMDQQSAAGKQLDAIVAACGEELQKLQSPLCRSPQAKLEVLVSAHRIVVEGLSSVSGLRLKDEEEQAADLAGKATTSATETTRNADNGGEDDVALQKASGKTSSADLILPILIFSIVSANPPKLASNLFFIQRFRAENLVRGETAYCLVNVQAAVAFLENVDVKDLGLDASRVSAFEPIQRNDDPSSGRTDRSVPADKTAPKGALATAADYTRGSAMGGGGDRAAPTPAAAAAAGQLAPQAVALSIPHRLRGRLTQEIGDLAGISNKVITGVMGSSISAFGRVMGAGMAVTNETWERSRADGPKTLDEIRGALSGNRSQQPSGSSFDPAPAAGDEGDSRGVNAVGTGAADERQDDSDARSIRSAGSGRPRRGTGPSAGTEAALLSSSFDGAREKPSIGDRLASLPMLGRFGTGSGTPTNQTFGGALLASPGSISRELPGPPPPLKQAPPTPSSASRPAHRRTGSYLASLGRSSSSRNEKAEVAVEEKIPASLQSPYARLSRPPTAERPVHVVLACTGSVASVKVPSIVEELMQYANVRVQVVPTASSLHFFDRNELQRINDAADGSGSRNTNFGGGSEAGASRQVAHRTYTVRDLAAENLAAVRSRNHGGGGGAGGGAAVPADADADLYTPRVHLWTDEDEWRDWKKLGDPVLHIELRRWADIVLVAPCSANTLAKLNGGICDSLLTSFLRALSSTTPTIVFPAMNTLMYLHPLTSRHLGFVKEVLGYEVVGPIEKRLACGDVGAGAMYEWLDIVQIVVDRFGLVVATAGGAGVPSGGAEGAVGAGGVKGLEMVASQVEADADANPDMVGSAAAPK</sequence>
<feature type="compositionally biased region" description="Pro residues" evidence="3">
    <location>
        <begin position="36"/>
        <end position="45"/>
    </location>
</feature>
<feature type="compositionally biased region" description="Basic and acidic residues" evidence="3">
    <location>
        <begin position="111"/>
        <end position="123"/>
    </location>
</feature>
<feature type="domain" description="VPS9" evidence="4">
    <location>
        <begin position="839"/>
        <end position="1044"/>
    </location>
</feature>
<dbReference type="Pfam" id="PF02204">
    <property type="entry name" value="VPS9"/>
    <property type="match status" value="1"/>
</dbReference>
<dbReference type="SMART" id="SM00167">
    <property type="entry name" value="VPS9"/>
    <property type="match status" value="1"/>
</dbReference>
<feature type="region of interest" description="Disordered" evidence="3">
    <location>
        <begin position="1171"/>
        <end position="1257"/>
    </location>
</feature>
<dbReference type="PROSITE" id="PS51205">
    <property type="entry name" value="VPS9"/>
    <property type="match status" value="1"/>
</dbReference>
<evidence type="ECO:0000256" key="3">
    <source>
        <dbReference type="SAM" id="MobiDB-lite"/>
    </source>
</evidence>
<organism evidence="5 6">
    <name type="scientific">Pseudozyma flocculosa PF-1</name>
    <dbReference type="NCBI Taxonomy" id="1277687"/>
    <lineage>
        <taxon>Eukaryota</taxon>
        <taxon>Fungi</taxon>
        <taxon>Dikarya</taxon>
        <taxon>Basidiomycota</taxon>
        <taxon>Ustilaginomycotina</taxon>
        <taxon>Ustilaginomycetes</taxon>
        <taxon>Ustilaginales</taxon>
        <taxon>Ustilaginaceae</taxon>
        <taxon>Pseudozyma</taxon>
    </lineage>
</organism>
<feature type="region of interest" description="Disordered" evidence="3">
    <location>
        <begin position="1054"/>
        <end position="1082"/>
    </location>
</feature>
<dbReference type="InterPro" id="IPR003123">
    <property type="entry name" value="VPS9"/>
</dbReference>
<dbReference type="InterPro" id="IPR003382">
    <property type="entry name" value="Flavoprotein"/>
</dbReference>
<dbReference type="OrthoDB" id="1532798at2759"/>
<dbReference type="InterPro" id="IPR037191">
    <property type="entry name" value="VPS9_dom_sf"/>
</dbReference>
<feature type="region of interest" description="Disordered" evidence="3">
    <location>
        <begin position="383"/>
        <end position="402"/>
    </location>
</feature>
<feature type="region of interest" description="Disordered" evidence="3">
    <location>
        <begin position="510"/>
        <end position="639"/>
    </location>
</feature>
<feature type="compositionally biased region" description="Basic and acidic residues" evidence="3">
    <location>
        <begin position="1353"/>
        <end position="1363"/>
    </location>
</feature>
<feature type="region of interest" description="Disordered" evidence="3">
    <location>
        <begin position="946"/>
        <end position="968"/>
    </location>
</feature>
<feature type="compositionally biased region" description="Low complexity" evidence="3">
    <location>
        <begin position="251"/>
        <end position="263"/>
    </location>
</feature>
<feature type="compositionally biased region" description="Low complexity" evidence="3">
    <location>
        <begin position="579"/>
        <end position="594"/>
    </location>
</feature>
<dbReference type="GO" id="GO:0004633">
    <property type="term" value="F:phosphopantothenoylcysteine decarboxylase activity"/>
    <property type="evidence" value="ECO:0007669"/>
    <property type="project" value="TreeGrafter"/>
</dbReference>
<evidence type="ECO:0000256" key="1">
    <source>
        <dbReference type="ARBA" id="ARBA00022993"/>
    </source>
</evidence>
<dbReference type="GO" id="GO:0015937">
    <property type="term" value="P:coenzyme A biosynthetic process"/>
    <property type="evidence" value="ECO:0007669"/>
    <property type="project" value="UniProtKB-KW"/>
</dbReference>
<dbReference type="KEGG" id="pfp:PFL1_02611"/>
<protein>
    <recommendedName>
        <fullName evidence="4">VPS9 domain-containing protein</fullName>
    </recommendedName>
</protein>
<feature type="compositionally biased region" description="Polar residues" evidence="3">
    <location>
        <begin position="50"/>
        <end position="59"/>
    </location>
</feature>
<dbReference type="eggNOG" id="KOG2319">
    <property type="taxonomic scope" value="Eukaryota"/>
</dbReference>
<feature type="region of interest" description="Disordered" evidence="3">
    <location>
        <begin position="237"/>
        <end position="292"/>
    </location>
</feature>
<dbReference type="Proteomes" id="UP000053664">
    <property type="component" value="Unassembled WGS sequence"/>
</dbReference>
<feature type="compositionally biased region" description="Low complexity" evidence="3">
    <location>
        <begin position="12"/>
        <end position="23"/>
    </location>
</feature>
<feature type="region of interest" description="Disordered" evidence="3">
    <location>
        <begin position="1285"/>
        <end position="1363"/>
    </location>
</feature>
<feature type="region of interest" description="Disordered" evidence="3">
    <location>
        <begin position="1"/>
        <end position="205"/>
    </location>
</feature>
<dbReference type="PANTHER" id="PTHR14359:SF6">
    <property type="entry name" value="PHOSPHOPANTOTHENOYLCYSTEINE DECARBOXYLASE"/>
    <property type="match status" value="1"/>
</dbReference>
<dbReference type="InterPro" id="IPR036551">
    <property type="entry name" value="Flavin_trans-like"/>
</dbReference>
<dbReference type="SUPFAM" id="SSF109993">
    <property type="entry name" value="VPS9 domain"/>
    <property type="match status" value="1"/>
</dbReference>
<accession>A0A061HBT1</accession>
<evidence type="ECO:0000313" key="6">
    <source>
        <dbReference type="Proteomes" id="UP000053664"/>
    </source>
</evidence>
<keyword evidence="1" id="KW-0173">Coenzyme A biosynthesis</keyword>
<evidence type="ECO:0000256" key="2">
    <source>
        <dbReference type="ARBA" id="ARBA00038350"/>
    </source>
</evidence>
<dbReference type="RefSeq" id="XP_007878318.1">
    <property type="nucleotide sequence ID" value="XM_007880127.1"/>
</dbReference>
<comment type="similarity">
    <text evidence="2">Belongs to the HFCD (homooligomeric flavin containing Cys decarboxylase) superfamily.</text>
</comment>
<dbReference type="Pfam" id="PF02441">
    <property type="entry name" value="Flavoprotein"/>
    <property type="match status" value="1"/>
</dbReference>
<feature type="compositionally biased region" description="Low complexity" evidence="3">
    <location>
        <begin position="1340"/>
        <end position="1352"/>
    </location>
</feature>
<dbReference type="Gene3D" id="1.20.1050.80">
    <property type="entry name" value="VPS9 domain"/>
    <property type="match status" value="1"/>
</dbReference>
<feature type="compositionally biased region" description="Low complexity" evidence="3">
    <location>
        <begin position="384"/>
        <end position="398"/>
    </location>
</feature>
<evidence type="ECO:0000313" key="5">
    <source>
        <dbReference type="EMBL" id="EPQ29939.1"/>
    </source>
</evidence>
<reference evidence="5 6" key="1">
    <citation type="journal article" date="2013" name="Plant Cell">
        <title>The transition from a phytopathogenic smut ancestor to an anamorphic biocontrol agent deciphered by comparative whole-genome analysis.</title>
        <authorList>
            <person name="Lefebvre F."/>
            <person name="Joly D.L."/>
            <person name="Labbe C."/>
            <person name="Teichmann B."/>
            <person name="Linning R."/>
            <person name="Belzile F."/>
            <person name="Bakkeren G."/>
            <person name="Belanger R.R."/>
        </authorList>
    </citation>
    <scope>NUCLEOTIDE SEQUENCE [LARGE SCALE GENOMIC DNA]</scope>
    <source>
        <strain evidence="5 6">PF-1</strain>
    </source>
</reference>
<feature type="compositionally biased region" description="Basic and acidic residues" evidence="3">
    <location>
        <begin position="1226"/>
        <end position="1237"/>
    </location>
</feature>
<feature type="compositionally biased region" description="Low complexity" evidence="3">
    <location>
        <begin position="1238"/>
        <end position="1256"/>
    </location>
</feature>
<evidence type="ECO:0000259" key="4">
    <source>
        <dbReference type="PROSITE" id="PS51205"/>
    </source>
</evidence>
<dbReference type="GO" id="GO:0010181">
    <property type="term" value="F:FMN binding"/>
    <property type="evidence" value="ECO:0007669"/>
    <property type="project" value="TreeGrafter"/>
</dbReference>
<dbReference type="eggNOG" id="KOG0672">
    <property type="taxonomic scope" value="Eukaryota"/>
</dbReference>
<feature type="compositionally biased region" description="Low complexity" evidence="3">
    <location>
        <begin position="533"/>
        <end position="546"/>
    </location>
</feature>
<feature type="compositionally biased region" description="Low complexity" evidence="3">
    <location>
        <begin position="622"/>
        <end position="636"/>
    </location>
</feature>
<name>A0A061HBT1_9BASI</name>
<feature type="compositionally biased region" description="Polar residues" evidence="3">
    <location>
        <begin position="951"/>
        <end position="962"/>
    </location>
</feature>
<feature type="compositionally biased region" description="Polar residues" evidence="3">
    <location>
        <begin position="1192"/>
        <end position="1202"/>
    </location>
</feature>
<feature type="compositionally biased region" description="Basic and acidic residues" evidence="3">
    <location>
        <begin position="1171"/>
        <end position="1187"/>
    </location>
</feature>
<dbReference type="SUPFAM" id="SSF52507">
    <property type="entry name" value="Homo-oligomeric flavin-containing Cys decarboxylases, HFCD"/>
    <property type="match status" value="1"/>
</dbReference>
<feature type="compositionally biased region" description="Basic and acidic residues" evidence="3">
    <location>
        <begin position="1057"/>
        <end position="1072"/>
    </location>
</feature>
<feature type="compositionally biased region" description="Polar residues" evidence="3">
    <location>
        <begin position="191"/>
        <end position="200"/>
    </location>
</feature>
<dbReference type="HOGENOM" id="CLU_252520_0_0_1"/>
<feature type="compositionally biased region" description="Polar residues" evidence="3">
    <location>
        <begin position="269"/>
        <end position="282"/>
    </location>
</feature>
<feature type="region of interest" description="Disordered" evidence="3">
    <location>
        <begin position="1438"/>
        <end position="1459"/>
    </location>
</feature>
<dbReference type="Gene3D" id="3.40.50.1950">
    <property type="entry name" value="Flavin prenyltransferase-like"/>
    <property type="match status" value="1"/>
</dbReference>
<gene>
    <name evidence="5" type="ORF">PFL1_02611</name>
</gene>
<proteinExistence type="inferred from homology"/>
<feature type="compositionally biased region" description="Low complexity" evidence="3">
    <location>
        <begin position="131"/>
        <end position="149"/>
    </location>
</feature>